<keyword evidence="3" id="KW-1185">Reference proteome</keyword>
<evidence type="ECO:0000313" key="3">
    <source>
        <dbReference type="Proteomes" id="UP000198418"/>
    </source>
</evidence>
<evidence type="ECO:0000313" key="2">
    <source>
        <dbReference type="EMBL" id="SNB76401.1"/>
    </source>
</evidence>
<dbReference type="Proteomes" id="UP000198418">
    <property type="component" value="Unassembled WGS sequence"/>
</dbReference>
<dbReference type="InterPro" id="IPR035069">
    <property type="entry name" value="TTHA1013/TTHA0281-like"/>
</dbReference>
<dbReference type="InterPro" id="IPR031807">
    <property type="entry name" value="HicB-like"/>
</dbReference>
<feature type="domain" description="HicB-like antitoxin of toxin-antitoxin system" evidence="1">
    <location>
        <begin position="4"/>
        <end position="124"/>
    </location>
</feature>
<sequence length="131" mass="13427">MAYYVGILDGAENNWGVRIADIDGCVGAGETPEAALADVIAALRDVIAYKRNGDHPVPAPSSVADVLARGEIGEGETAVLVPLVLDAGRSVRANLTMDAGLLEAIDDAAARGGVTRSAFIASAAREKLARV</sequence>
<protein>
    <submittedName>
        <fullName evidence="2">Predicted nuclease of the RNAse H fold, HicB family</fullName>
    </submittedName>
</protein>
<organism evidence="2 3">
    <name type="scientific">Rhodoblastus acidophilus</name>
    <name type="common">Rhodopseudomonas acidophila</name>
    <dbReference type="NCBI Taxonomy" id="1074"/>
    <lineage>
        <taxon>Bacteria</taxon>
        <taxon>Pseudomonadati</taxon>
        <taxon>Pseudomonadota</taxon>
        <taxon>Alphaproteobacteria</taxon>
        <taxon>Hyphomicrobiales</taxon>
        <taxon>Rhodoblastaceae</taxon>
        <taxon>Rhodoblastus</taxon>
    </lineage>
</organism>
<reference evidence="3" key="1">
    <citation type="submission" date="2017-06" db="EMBL/GenBank/DDBJ databases">
        <authorList>
            <person name="Varghese N."/>
            <person name="Submissions S."/>
        </authorList>
    </citation>
    <scope>NUCLEOTIDE SEQUENCE [LARGE SCALE GENOMIC DNA]</scope>
    <source>
        <strain evidence="3">DSM 137</strain>
    </source>
</reference>
<gene>
    <name evidence="2" type="ORF">SAMN06265338_107154</name>
</gene>
<dbReference type="Pfam" id="PF15919">
    <property type="entry name" value="HicB_lk_antitox"/>
    <property type="match status" value="1"/>
</dbReference>
<dbReference type="SUPFAM" id="SSF143100">
    <property type="entry name" value="TTHA1013/TTHA0281-like"/>
    <property type="match status" value="1"/>
</dbReference>
<dbReference type="OrthoDB" id="9807959at2"/>
<dbReference type="CDD" id="cd22231">
    <property type="entry name" value="RHH_NikR_HicB-like"/>
    <property type="match status" value="1"/>
</dbReference>
<accession>A0A212RUL0</accession>
<dbReference type="AlphaFoldDB" id="A0A212RUL0"/>
<dbReference type="EMBL" id="FYDG01000007">
    <property type="protein sequence ID" value="SNB76401.1"/>
    <property type="molecule type" value="Genomic_DNA"/>
</dbReference>
<evidence type="ECO:0000259" key="1">
    <source>
        <dbReference type="Pfam" id="PF15919"/>
    </source>
</evidence>
<dbReference type="RefSeq" id="WP_088521383.1">
    <property type="nucleotide sequence ID" value="NZ_FYDG01000007.1"/>
</dbReference>
<name>A0A212RUL0_RHOAC</name>
<dbReference type="Gene3D" id="3.30.160.250">
    <property type="match status" value="1"/>
</dbReference>
<proteinExistence type="predicted"/>